<keyword evidence="3" id="KW-1185">Reference proteome</keyword>
<keyword evidence="1" id="KW-0472">Membrane</keyword>
<evidence type="ECO:0000256" key="1">
    <source>
        <dbReference type="SAM" id="Phobius"/>
    </source>
</evidence>
<sequence>LVVTERGGKEWAPTAQEGRPLTGFGLPQPLAYFDVTSTWPDTFDVLLPSDVGCVLGDGSACCCCSDVPEDCVREDGSCRNTREVIEEVYSGAQTDRCFFNSPSAPWSADWLLAWIVTSGMSLMALVGAFKKTAFDRLLEAIGIRLDHKLDQITDSMAIDVPAEAAMAQATAIPEARAEVEMQRVSK</sequence>
<evidence type="ECO:0000313" key="3">
    <source>
        <dbReference type="Proteomes" id="UP001295423"/>
    </source>
</evidence>
<evidence type="ECO:0000313" key="2">
    <source>
        <dbReference type="EMBL" id="CAJ1934881.1"/>
    </source>
</evidence>
<comment type="caution">
    <text evidence="2">The sequence shown here is derived from an EMBL/GenBank/DDBJ whole genome shotgun (WGS) entry which is preliminary data.</text>
</comment>
<feature type="non-terminal residue" evidence="2">
    <location>
        <position position="186"/>
    </location>
</feature>
<name>A0AAD2CIC3_9STRA</name>
<protein>
    <submittedName>
        <fullName evidence="2">Uncharacterized protein</fullName>
    </submittedName>
</protein>
<dbReference type="EMBL" id="CAKOGP040000403">
    <property type="protein sequence ID" value="CAJ1934881.1"/>
    <property type="molecule type" value="Genomic_DNA"/>
</dbReference>
<dbReference type="AlphaFoldDB" id="A0AAD2CIC3"/>
<feature type="transmembrane region" description="Helical" evidence="1">
    <location>
        <begin position="110"/>
        <end position="129"/>
    </location>
</feature>
<accession>A0AAD2CIC3</accession>
<dbReference type="Proteomes" id="UP001295423">
    <property type="component" value="Unassembled WGS sequence"/>
</dbReference>
<reference evidence="2" key="1">
    <citation type="submission" date="2023-08" db="EMBL/GenBank/DDBJ databases">
        <authorList>
            <person name="Audoor S."/>
            <person name="Bilcke G."/>
        </authorList>
    </citation>
    <scope>NUCLEOTIDE SEQUENCE</scope>
</reference>
<keyword evidence="1" id="KW-0812">Transmembrane</keyword>
<gene>
    <name evidence="2" type="ORF">CYCCA115_LOCUS4217</name>
</gene>
<proteinExistence type="predicted"/>
<organism evidence="2 3">
    <name type="scientific">Cylindrotheca closterium</name>
    <dbReference type="NCBI Taxonomy" id="2856"/>
    <lineage>
        <taxon>Eukaryota</taxon>
        <taxon>Sar</taxon>
        <taxon>Stramenopiles</taxon>
        <taxon>Ochrophyta</taxon>
        <taxon>Bacillariophyta</taxon>
        <taxon>Bacillariophyceae</taxon>
        <taxon>Bacillariophycidae</taxon>
        <taxon>Bacillariales</taxon>
        <taxon>Bacillariaceae</taxon>
        <taxon>Cylindrotheca</taxon>
    </lineage>
</organism>
<keyword evidence="1" id="KW-1133">Transmembrane helix</keyword>